<dbReference type="PANTHER" id="PTHR33050:SF7">
    <property type="entry name" value="RIBONUCLEASE H"/>
    <property type="match status" value="1"/>
</dbReference>
<evidence type="ECO:0000313" key="3">
    <source>
        <dbReference type="Proteomes" id="UP000565441"/>
    </source>
</evidence>
<sequence>MFKSDVAEAYRHMPMSFYWSIKQVNTIDGERSLDLCNAFGGRGAQAIWIAFMALVIWIAKYIRLIHLLLAYSDNAFGPNMASDFTFYPPYKNSLPTNQVKFLVLLDDLGIPHSEKKQISGAPLVIIGIKVDPNRMTLTLPTESRLDLIDKISRFCETTKNKKGSKFSLREWQGLGGHLNWSFNVFPLLKPCTCALYAKIAGKDAPNAAIWVNNNVRDELLWARARLMRESGVRLVRSVDWQVPSADITIYCDASLEGFGFYIPANHTGFYGDIPSNTPKNLIFFYEALCVIFALYHTASSSIPCPGRIVIYTDSENSVNIFSSLHALPQYNILLAACDFLMDTMHQLRVVHVPGRDNSVADALSRKLFRLANRWDPRLTTKHFIPPDSLLGALHL</sequence>
<dbReference type="EMBL" id="JAACJP010000010">
    <property type="protein sequence ID" value="KAF5381743.1"/>
    <property type="molecule type" value="Genomic_DNA"/>
</dbReference>
<name>A0A8H5M5L5_9AGAR</name>
<dbReference type="InterPro" id="IPR052055">
    <property type="entry name" value="Hepadnavirus_pol/RT"/>
</dbReference>
<dbReference type="AlphaFoldDB" id="A0A8H5M5L5"/>
<dbReference type="SUPFAM" id="SSF56672">
    <property type="entry name" value="DNA/RNA polymerases"/>
    <property type="match status" value="1"/>
</dbReference>
<dbReference type="SUPFAM" id="SSF53098">
    <property type="entry name" value="Ribonuclease H-like"/>
    <property type="match status" value="1"/>
</dbReference>
<comment type="caution">
    <text evidence="2">The sequence shown here is derived from an EMBL/GenBank/DDBJ whole genome shotgun (WGS) entry which is preliminary data.</text>
</comment>
<feature type="transmembrane region" description="Helical" evidence="1">
    <location>
        <begin position="43"/>
        <end position="62"/>
    </location>
</feature>
<dbReference type="InterPro" id="IPR012337">
    <property type="entry name" value="RNaseH-like_sf"/>
</dbReference>
<dbReference type="OrthoDB" id="198652at2759"/>
<keyword evidence="1" id="KW-0812">Transmembrane</keyword>
<keyword evidence="1" id="KW-0472">Membrane</keyword>
<dbReference type="InterPro" id="IPR044730">
    <property type="entry name" value="RNase_H-like_dom_plant"/>
</dbReference>
<accession>A0A8H5M5L5</accession>
<gene>
    <name evidence="2" type="ORF">D9615_005642</name>
</gene>
<dbReference type="PANTHER" id="PTHR33050">
    <property type="entry name" value="REVERSE TRANSCRIPTASE DOMAIN-CONTAINING PROTEIN"/>
    <property type="match status" value="1"/>
</dbReference>
<evidence type="ECO:0000256" key="1">
    <source>
        <dbReference type="SAM" id="Phobius"/>
    </source>
</evidence>
<keyword evidence="1" id="KW-1133">Transmembrane helix</keyword>
<protein>
    <submittedName>
        <fullName evidence="2">Uncharacterized protein</fullName>
    </submittedName>
</protein>
<dbReference type="CDD" id="cd06222">
    <property type="entry name" value="RNase_H_like"/>
    <property type="match status" value="1"/>
</dbReference>
<evidence type="ECO:0000313" key="2">
    <source>
        <dbReference type="EMBL" id="KAF5381743.1"/>
    </source>
</evidence>
<dbReference type="InterPro" id="IPR036397">
    <property type="entry name" value="RNaseH_sf"/>
</dbReference>
<reference evidence="2 3" key="1">
    <citation type="journal article" date="2020" name="ISME J.">
        <title>Uncovering the hidden diversity of litter-decomposition mechanisms in mushroom-forming fungi.</title>
        <authorList>
            <person name="Floudas D."/>
            <person name="Bentzer J."/>
            <person name="Ahren D."/>
            <person name="Johansson T."/>
            <person name="Persson P."/>
            <person name="Tunlid A."/>
        </authorList>
    </citation>
    <scope>NUCLEOTIDE SEQUENCE [LARGE SCALE GENOMIC DNA]</scope>
    <source>
        <strain evidence="2 3">CBS 661.87</strain>
    </source>
</reference>
<proteinExistence type="predicted"/>
<dbReference type="InterPro" id="IPR043502">
    <property type="entry name" value="DNA/RNA_pol_sf"/>
</dbReference>
<dbReference type="GO" id="GO:0003676">
    <property type="term" value="F:nucleic acid binding"/>
    <property type="evidence" value="ECO:0007669"/>
    <property type="project" value="InterPro"/>
</dbReference>
<keyword evidence="3" id="KW-1185">Reference proteome</keyword>
<dbReference type="Gene3D" id="3.30.420.10">
    <property type="entry name" value="Ribonuclease H-like superfamily/Ribonuclease H"/>
    <property type="match status" value="1"/>
</dbReference>
<organism evidence="2 3">
    <name type="scientific">Tricholomella constricta</name>
    <dbReference type="NCBI Taxonomy" id="117010"/>
    <lineage>
        <taxon>Eukaryota</taxon>
        <taxon>Fungi</taxon>
        <taxon>Dikarya</taxon>
        <taxon>Basidiomycota</taxon>
        <taxon>Agaricomycotina</taxon>
        <taxon>Agaricomycetes</taxon>
        <taxon>Agaricomycetidae</taxon>
        <taxon>Agaricales</taxon>
        <taxon>Tricholomatineae</taxon>
        <taxon>Lyophyllaceae</taxon>
        <taxon>Tricholomella</taxon>
    </lineage>
</organism>
<dbReference type="Proteomes" id="UP000565441">
    <property type="component" value="Unassembled WGS sequence"/>
</dbReference>